<dbReference type="FunFam" id="3.20.20.70:FF:000037">
    <property type="entry name" value="Tryptophan synthase alpha chain"/>
    <property type="match status" value="1"/>
</dbReference>
<keyword evidence="4 9" id="KW-0028">Amino-acid biosynthesis</keyword>
<dbReference type="PANTHER" id="PTHR43406:SF1">
    <property type="entry name" value="TRYPTOPHAN SYNTHASE ALPHA CHAIN, CHLOROPLASTIC"/>
    <property type="match status" value="1"/>
</dbReference>
<evidence type="ECO:0000256" key="1">
    <source>
        <dbReference type="ARBA" id="ARBA00003365"/>
    </source>
</evidence>
<dbReference type="CDD" id="cd04724">
    <property type="entry name" value="Tryptophan_synthase_alpha"/>
    <property type="match status" value="1"/>
</dbReference>
<dbReference type="HAMAP" id="MF_00131">
    <property type="entry name" value="Trp_synth_alpha"/>
    <property type="match status" value="1"/>
</dbReference>
<dbReference type="InterPro" id="IPR011060">
    <property type="entry name" value="RibuloseP-bd_barrel"/>
</dbReference>
<evidence type="ECO:0000256" key="2">
    <source>
        <dbReference type="ARBA" id="ARBA00004733"/>
    </source>
</evidence>
<comment type="pathway">
    <text evidence="2 9">Amino-acid biosynthesis; L-tryptophan biosynthesis; L-tryptophan from chorismate: step 5/5.</text>
</comment>
<feature type="active site" description="Proton acceptor" evidence="9">
    <location>
        <position position="63"/>
    </location>
</feature>
<proteinExistence type="inferred from homology"/>
<comment type="similarity">
    <text evidence="9 10">Belongs to the TrpA family.</text>
</comment>
<keyword evidence="5 9" id="KW-0822">Tryptophan biosynthesis</keyword>
<geneLocation type="plastid" evidence="11"/>
<dbReference type="NCBIfam" id="TIGR00262">
    <property type="entry name" value="trpA"/>
    <property type="match status" value="1"/>
</dbReference>
<dbReference type="AlphaFoldDB" id="A0A1C9CCV9"/>
<evidence type="ECO:0000256" key="5">
    <source>
        <dbReference type="ARBA" id="ARBA00022822"/>
    </source>
</evidence>
<dbReference type="EMBL" id="KY709207">
    <property type="protein sequence ID" value="ARO90413.1"/>
    <property type="molecule type" value="Genomic_DNA"/>
</dbReference>
<dbReference type="Pfam" id="PF00290">
    <property type="entry name" value="Trp_syntA"/>
    <property type="match status" value="1"/>
</dbReference>
<sequence length="270" mass="30054">MEKKLSISETFTQLKQNNKCAFIPFITAGDPNLEITKKALTILSEEGADIIEIGIPYSDPLADGPVIQEASARALKNGITLDKILKAVQEVQNMIASPLIAFTYYNIILNHGINKFVNQIVQAGFKGILVPDLPIEEIDILEKECKKRNLELILLIGPNSSKTRIKKIIKKAHGCLYLVSSTGVTGMKFGPNSYIESLIQQIKQISQQALIVGFGISTQDNIKLVQSWGVDGIVMGSSFVKQLFQASSDPELYAFRDYCQRIKHYMEIYK</sequence>
<dbReference type="RefSeq" id="YP_009296883.1">
    <property type="nucleotide sequence ID" value="NC_031173.1"/>
</dbReference>
<evidence type="ECO:0000256" key="9">
    <source>
        <dbReference type="HAMAP-Rule" id="MF_00131"/>
    </source>
</evidence>
<dbReference type="GO" id="GO:0004834">
    <property type="term" value="F:tryptophan synthase activity"/>
    <property type="evidence" value="ECO:0007669"/>
    <property type="project" value="UniProtKB-UniRule"/>
</dbReference>
<name>A0A1C9CCV9_9RHOD</name>
<dbReference type="Gene3D" id="3.20.20.70">
    <property type="entry name" value="Aldolase class I"/>
    <property type="match status" value="1"/>
</dbReference>
<dbReference type="EC" id="4.2.1.20" evidence="9"/>
<dbReference type="EMBL" id="KX284718">
    <property type="protein sequence ID" value="AOM66226.1"/>
    <property type="molecule type" value="Genomic_DNA"/>
</dbReference>
<organism evidence="11">
    <name type="scientific">Bangiopsis subsimplex</name>
    <dbReference type="NCBI Taxonomy" id="139980"/>
    <lineage>
        <taxon>Eukaryota</taxon>
        <taxon>Rhodophyta</taxon>
        <taxon>Stylonematophyceae</taxon>
        <taxon>Stylonematales</taxon>
        <taxon>Stylonemataceae</taxon>
        <taxon>Bangiopsis</taxon>
    </lineage>
</organism>
<evidence type="ECO:0000313" key="11">
    <source>
        <dbReference type="EMBL" id="AOM66226.1"/>
    </source>
</evidence>
<dbReference type="InterPro" id="IPR018204">
    <property type="entry name" value="Trp_synthase_alpha_AS"/>
</dbReference>
<comment type="catalytic activity">
    <reaction evidence="8 9">
        <text>(1S,2R)-1-C-(indol-3-yl)glycerol 3-phosphate + L-serine = D-glyceraldehyde 3-phosphate + L-tryptophan + H2O</text>
        <dbReference type="Rhea" id="RHEA:10532"/>
        <dbReference type="ChEBI" id="CHEBI:15377"/>
        <dbReference type="ChEBI" id="CHEBI:33384"/>
        <dbReference type="ChEBI" id="CHEBI:57912"/>
        <dbReference type="ChEBI" id="CHEBI:58866"/>
        <dbReference type="ChEBI" id="CHEBI:59776"/>
        <dbReference type="EC" id="4.2.1.20"/>
    </reaction>
</comment>
<comment type="function">
    <text evidence="1 9">The alpha subunit is responsible for the aldol cleavage of indoleglycerol phosphate to indole and glyceraldehyde 3-phosphate.</text>
</comment>
<keyword evidence="11" id="KW-0934">Plastid</keyword>
<gene>
    <name evidence="9 11" type="primary">trpA</name>
    <name evidence="11" type="ORF">Bangp_144</name>
</gene>
<evidence type="ECO:0000256" key="10">
    <source>
        <dbReference type="RuleBase" id="RU003662"/>
    </source>
</evidence>
<dbReference type="InterPro" id="IPR002028">
    <property type="entry name" value="Trp_synthase_suA"/>
</dbReference>
<keyword evidence="7 9" id="KW-0456">Lyase</keyword>
<dbReference type="InterPro" id="IPR013785">
    <property type="entry name" value="Aldolase_TIM"/>
</dbReference>
<dbReference type="GO" id="GO:0005829">
    <property type="term" value="C:cytosol"/>
    <property type="evidence" value="ECO:0007669"/>
    <property type="project" value="TreeGrafter"/>
</dbReference>
<keyword evidence="6 9" id="KW-0057">Aromatic amino acid biosynthesis</keyword>
<evidence type="ECO:0000256" key="4">
    <source>
        <dbReference type="ARBA" id="ARBA00022605"/>
    </source>
</evidence>
<evidence type="ECO:0000256" key="8">
    <source>
        <dbReference type="ARBA" id="ARBA00049047"/>
    </source>
</evidence>
<dbReference type="UniPathway" id="UPA00035">
    <property type="reaction ID" value="UER00044"/>
</dbReference>
<reference evidence="11" key="1">
    <citation type="journal article" date="2016" name="BMC Biol.">
        <title>Parallel evolution of highly conserved plastid genome architecture in red seaweeds and seed plants.</title>
        <authorList>
            <person name="Lee J."/>
            <person name="Cho C.H."/>
            <person name="Park S.I."/>
            <person name="Choi J.W."/>
            <person name="Song H.S."/>
            <person name="West J.A."/>
            <person name="Bhattacharya D."/>
            <person name="Yoon H.S."/>
        </authorList>
    </citation>
    <scope>NUCLEOTIDE SEQUENCE</scope>
</reference>
<dbReference type="PROSITE" id="PS00167">
    <property type="entry name" value="TRP_SYNTHASE_ALPHA"/>
    <property type="match status" value="1"/>
</dbReference>
<evidence type="ECO:0000256" key="7">
    <source>
        <dbReference type="ARBA" id="ARBA00023239"/>
    </source>
</evidence>
<protein>
    <recommendedName>
        <fullName evidence="9">Tryptophan synthase alpha chain</fullName>
        <ecNumber evidence="9">4.2.1.20</ecNumber>
    </recommendedName>
</protein>
<dbReference type="SUPFAM" id="SSF51366">
    <property type="entry name" value="Ribulose-phoshate binding barrel"/>
    <property type="match status" value="1"/>
</dbReference>
<reference evidence="12" key="2">
    <citation type="submission" date="2017-03" db="EMBL/GenBank/DDBJ databases">
        <title>The new red algal subphylum Proteorhodophytina comprises the largest and most divergent plastid genomes known.</title>
        <authorList>
            <person name="Munoz-Gomez S.A."/>
            <person name="Mejia-Franco F.G."/>
            <person name="Durnin K."/>
            <person name="Morgan C."/>
            <person name="Grisdale C.J."/>
            <person name="Archibald J.M."/>
            <person name="Slamovits C.H."/>
        </authorList>
    </citation>
    <scope>NUCLEOTIDE SEQUENCE</scope>
    <source>
        <strain evidence="12">UTEX LB2854</strain>
    </source>
</reference>
<evidence type="ECO:0000313" key="12">
    <source>
        <dbReference type="EMBL" id="ARO90413.1"/>
    </source>
</evidence>
<accession>A0A1C9CCV9</accession>
<evidence type="ECO:0000256" key="6">
    <source>
        <dbReference type="ARBA" id="ARBA00023141"/>
    </source>
</evidence>
<comment type="subunit">
    <text evidence="3 9">Tetramer of two alpha and two beta chains.</text>
</comment>
<dbReference type="GeneID" id="29073377"/>
<feature type="active site" description="Proton acceptor" evidence="9">
    <location>
        <position position="52"/>
    </location>
</feature>
<keyword evidence="12" id="KW-0150">Chloroplast</keyword>
<evidence type="ECO:0000256" key="3">
    <source>
        <dbReference type="ARBA" id="ARBA00011270"/>
    </source>
</evidence>
<dbReference type="PANTHER" id="PTHR43406">
    <property type="entry name" value="TRYPTOPHAN SYNTHASE, ALPHA CHAIN"/>
    <property type="match status" value="1"/>
</dbReference>